<dbReference type="EMBL" id="UIGY01000161">
    <property type="protein sequence ID" value="SUZ12081.1"/>
    <property type="molecule type" value="Genomic_DNA"/>
</dbReference>
<dbReference type="OrthoDB" id="433955at2759"/>
<dbReference type="Gene3D" id="3.40.50.150">
    <property type="entry name" value="Vaccinia Virus protein VP39"/>
    <property type="match status" value="1"/>
</dbReference>
<dbReference type="PANTHER" id="PTHR14614:SF156">
    <property type="entry name" value="PROTEIN-LYSINE N-METHYLTRANSFERASE EFM2"/>
    <property type="match status" value="1"/>
</dbReference>
<accession>A0A381LG73</accession>
<organism evidence="1">
    <name type="scientific">Blumeria graminis f. sp. tritici 96224</name>
    <dbReference type="NCBI Taxonomy" id="1268274"/>
    <lineage>
        <taxon>Eukaryota</taxon>
        <taxon>Fungi</taxon>
        <taxon>Dikarya</taxon>
        <taxon>Ascomycota</taxon>
        <taxon>Pezizomycotina</taxon>
        <taxon>Leotiomycetes</taxon>
        <taxon>Erysiphales</taxon>
        <taxon>Erysiphaceae</taxon>
        <taxon>Blumeria</taxon>
    </lineage>
</organism>
<dbReference type="Pfam" id="PF10294">
    <property type="entry name" value="Methyltransf_16"/>
    <property type="match status" value="1"/>
</dbReference>
<protein>
    <submittedName>
        <fullName evidence="1">Bgt-5457</fullName>
    </submittedName>
</protein>
<gene>
    <name evidence="1" type="ORF">BGT96224V2_LOCUS5280</name>
</gene>
<reference evidence="1" key="1">
    <citation type="submission" date="2018-07" db="EMBL/GenBank/DDBJ databases">
        <authorList>
            <person name="Quirk P.G."/>
            <person name="Krulwich T.A."/>
        </authorList>
    </citation>
    <scope>NUCLEOTIDE SEQUENCE</scope>
    <source>
        <strain evidence="1">96224</strain>
    </source>
</reference>
<dbReference type="InterPro" id="IPR029063">
    <property type="entry name" value="SAM-dependent_MTases_sf"/>
</dbReference>
<evidence type="ECO:0000313" key="1">
    <source>
        <dbReference type="EMBL" id="SUZ12081.1"/>
    </source>
</evidence>
<dbReference type="SUPFAM" id="SSF53335">
    <property type="entry name" value="S-adenosyl-L-methionine-dependent methyltransferases"/>
    <property type="match status" value="1"/>
</dbReference>
<dbReference type="AlphaFoldDB" id="A0A381LG73"/>
<proteinExistence type="predicted"/>
<dbReference type="CDD" id="cd02440">
    <property type="entry name" value="AdoMet_MTases"/>
    <property type="match status" value="1"/>
</dbReference>
<dbReference type="GO" id="GO:0008757">
    <property type="term" value="F:S-adenosylmethionine-dependent methyltransferase activity"/>
    <property type="evidence" value="ECO:0007669"/>
    <property type="project" value="UniProtKB-ARBA"/>
</dbReference>
<sequence>MNLPDLTAKPGYDVLMSTLISLREKHKATEESTSDEDVGNFRMAECAGGYENSFLLNIIRSDLGWISLENRDIVYDAASKYMAEKCGRADSNAAKQTAMPEMSRTWAIPTCENQPEINFILREPSITGDNLGLKTWATSFVVAKDLISLGRDYFRHILDPCGDDSKNLAVSQISQRCARVLELGSGTGLLGMAAASVWGTSVLSTDIEAIQDNLLFNIHENLDKISLRAGASISCQTLDWRFPEETSPMPQAFELILVADPLYDDIHPLALAHTIDYFLQKNSCARVLIAIPYRDEHTIALFKELEDQMFSRNFELVDTDSKVCRDKDWVVKTVTKDVMVNSTIWKRHDSTS</sequence>
<dbReference type="PANTHER" id="PTHR14614">
    <property type="entry name" value="HEPATOCELLULAR CARCINOMA-ASSOCIATED ANTIGEN"/>
    <property type="match status" value="1"/>
</dbReference>
<dbReference type="GO" id="GO:0005829">
    <property type="term" value="C:cytosol"/>
    <property type="evidence" value="ECO:0007669"/>
    <property type="project" value="TreeGrafter"/>
</dbReference>
<name>A0A381LG73_BLUGR</name>
<dbReference type="InterPro" id="IPR019410">
    <property type="entry name" value="Methyltransf_16"/>
</dbReference>